<keyword evidence="2" id="KW-1185">Reference proteome</keyword>
<proteinExistence type="predicted"/>
<evidence type="ECO:0000313" key="1">
    <source>
        <dbReference type="EMBL" id="MBO1752915.1"/>
    </source>
</evidence>
<dbReference type="RefSeq" id="WP_208056600.1">
    <property type="nucleotide sequence ID" value="NZ_JAGEMK010000008.1"/>
</dbReference>
<dbReference type="EMBL" id="JAGEMK010000008">
    <property type="protein sequence ID" value="MBO1752915.1"/>
    <property type="molecule type" value="Genomic_DNA"/>
</dbReference>
<dbReference type="AlphaFoldDB" id="A0A939LTV9"/>
<comment type="caution">
    <text evidence="1">The sequence shown here is derived from an EMBL/GenBank/DDBJ whole genome shotgun (WGS) entry which is preliminary data.</text>
</comment>
<gene>
    <name evidence="1" type="ORF">J4G33_13965</name>
</gene>
<evidence type="ECO:0000313" key="2">
    <source>
        <dbReference type="Proteomes" id="UP000664209"/>
    </source>
</evidence>
<dbReference type="Proteomes" id="UP000664209">
    <property type="component" value="Unassembled WGS sequence"/>
</dbReference>
<sequence>MALPALDPTSTDVTGRHVLVLPEDVGADEVETLAASRFPRAVWETTSGVTPPRPAGGARGLRQTVAPPGALRLSRHSVLQGPFTLDRPATSALGVPASAALAYVMHAPVERGTPPWPGGGDRDGLGRAFPAGLPVRDEERVVRWLVDVARRLGGAVRVAPAADQAPAVLVPDPSAAVDLTVWTDIWLEPDAALTVMRQAVPRAYLNLPDGRWNGPPQGTGLQAVPGAEVINAEQRHALHVAADQRDIAALTDPEPMQGYGALVDLDLDGMIALEVTGETALPPVIAGIPWAERGAVGYTVRWEPEDLADLESERPSLNLRVARGRATPLVIAITRAVHKAVGGEITDMMGFVVDPADL</sequence>
<accession>A0A939LTV9</accession>
<name>A0A939LTV9_9CELL</name>
<organism evidence="1 2">
    <name type="scientific">Actinotalea soli</name>
    <dbReference type="NCBI Taxonomy" id="2819234"/>
    <lineage>
        <taxon>Bacteria</taxon>
        <taxon>Bacillati</taxon>
        <taxon>Actinomycetota</taxon>
        <taxon>Actinomycetes</taxon>
        <taxon>Micrococcales</taxon>
        <taxon>Cellulomonadaceae</taxon>
        <taxon>Actinotalea</taxon>
    </lineage>
</organism>
<protein>
    <submittedName>
        <fullName evidence="1">Uncharacterized protein</fullName>
    </submittedName>
</protein>
<reference evidence="1" key="1">
    <citation type="submission" date="2021-03" db="EMBL/GenBank/DDBJ databases">
        <title>Actinotalea soli sp. nov., isolated from soil.</title>
        <authorList>
            <person name="Ping W."/>
            <person name="Zhang J."/>
        </authorList>
    </citation>
    <scope>NUCLEOTIDE SEQUENCE</scope>
    <source>
        <strain evidence="1">BY-33</strain>
    </source>
</reference>